<dbReference type="EMBL" id="MN740431">
    <property type="protein sequence ID" value="QHU06271.1"/>
    <property type="molecule type" value="Genomic_DNA"/>
</dbReference>
<proteinExistence type="predicted"/>
<dbReference type="AlphaFoldDB" id="A0A6C0JN21"/>
<evidence type="ECO:0000313" key="1">
    <source>
        <dbReference type="EMBL" id="QHU06271.1"/>
    </source>
</evidence>
<reference evidence="1" key="1">
    <citation type="journal article" date="2020" name="Nature">
        <title>Giant virus diversity and host interactions through global metagenomics.</title>
        <authorList>
            <person name="Schulz F."/>
            <person name="Roux S."/>
            <person name="Paez-Espino D."/>
            <person name="Jungbluth S."/>
            <person name="Walsh D.A."/>
            <person name="Denef V.J."/>
            <person name="McMahon K.D."/>
            <person name="Konstantinidis K.T."/>
            <person name="Eloe-Fadrosh E.A."/>
            <person name="Kyrpides N.C."/>
            <person name="Woyke T."/>
        </authorList>
    </citation>
    <scope>NUCLEOTIDE SEQUENCE</scope>
    <source>
        <strain evidence="1">GVMAG-M-3300027747-57</strain>
    </source>
</reference>
<sequence>MYILNQRKLKSTKQKGDFNSFIYNNTLEDSNVIVPLGIYTLEELKWDALWVSQ</sequence>
<organism evidence="1">
    <name type="scientific">viral metagenome</name>
    <dbReference type="NCBI Taxonomy" id="1070528"/>
    <lineage>
        <taxon>unclassified sequences</taxon>
        <taxon>metagenomes</taxon>
        <taxon>organismal metagenomes</taxon>
    </lineage>
</organism>
<protein>
    <submittedName>
        <fullName evidence="1">Uncharacterized protein</fullName>
    </submittedName>
</protein>
<accession>A0A6C0JN21</accession>
<name>A0A6C0JN21_9ZZZZ</name>